<sequence length="260" mass="27348">MAASGKLLIEREGDVCVIRFNDPATRNALAMDMAAELRDALLAAESDCGAVLLAGGDKAFCSGANLSGPKMGSGEIDAGLVLQDTVNPLMMTIRDLSIPFITSVRGAAAGVGASLALVGDLIVAGDDAYFLQAFCRIGLVPDGGSPWLLTRTAGRARAMEMMLLGERLPAAKALEWGMINRVVPTEEADATALAIAQQLANGPRLALGLIRKAGWYAADNGFGDELALERNLQRQVGKSADFAEGVTAFLQKRPARFNQR</sequence>
<organism evidence="2 3">
    <name type="scientific">Novosphingobium olei</name>
    <dbReference type="NCBI Taxonomy" id="2728851"/>
    <lineage>
        <taxon>Bacteria</taxon>
        <taxon>Pseudomonadati</taxon>
        <taxon>Pseudomonadota</taxon>
        <taxon>Alphaproteobacteria</taxon>
        <taxon>Sphingomonadales</taxon>
        <taxon>Sphingomonadaceae</taxon>
        <taxon>Novosphingobium</taxon>
    </lineage>
</organism>
<dbReference type="RefSeq" id="WP_169494457.1">
    <property type="nucleotide sequence ID" value="NZ_JABBGM010000008.1"/>
</dbReference>
<reference evidence="2 3" key="1">
    <citation type="submission" date="2020-04" db="EMBL/GenBank/DDBJ databases">
        <title>Novosphingobium sp. TW-4 isolated from soil.</title>
        <authorList>
            <person name="Dahal R.H."/>
            <person name="Chaudhary D.K."/>
        </authorList>
    </citation>
    <scope>NUCLEOTIDE SEQUENCE [LARGE SCALE GENOMIC DNA]</scope>
    <source>
        <strain evidence="2 3">TW-4</strain>
    </source>
</reference>
<dbReference type="PANTHER" id="PTHR43459">
    <property type="entry name" value="ENOYL-COA HYDRATASE"/>
    <property type="match status" value="1"/>
</dbReference>
<dbReference type="AlphaFoldDB" id="A0A7Y0BRG2"/>
<evidence type="ECO:0000256" key="1">
    <source>
        <dbReference type="ARBA" id="ARBA00005254"/>
    </source>
</evidence>
<keyword evidence="2" id="KW-0456">Lyase</keyword>
<evidence type="ECO:0000313" key="3">
    <source>
        <dbReference type="Proteomes" id="UP000583556"/>
    </source>
</evidence>
<gene>
    <name evidence="2" type="ORF">HHL27_16345</name>
</gene>
<evidence type="ECO:0000313" key="2">
    <source>
        <dbReference type="EMBL" id="NML95246.1"/>
    </source>
</evidence>
<comment type="similarity">
    <text evidence="1">Belongs to the enoyl-CoA hydratase/isomerase family.</text>
</comment>
<dbReference type="SUPFAM" id="SSF52096">
    <property type="entry name" value="ClpP/crotonase"/>
    <property type="match status" value="1"/>
</dbReference>
<keyword evidence="2" id="KW-0413">Isomerase</keyword>
<protein>
    <submittedName>
        <fullName evidence="2">2-(1,2-epoxy-1,2-dihydrophenyl)acetyl-CoA isomerase</fullName>
        <ecNumber evidence="2">4.2.1.17</ecNumber>
    </submittedName>
</protein>
<comment type="caution">
    <text evidence="2">The sequence shown here is derived from an EMBL/GenBank/DDBJ whole genome shotgun (WGS) entry which is preliminary data.</text>
</comment>
<name>A0A7Y0BRG2_9SPHN</name>
<dbReference type="Gene3D" id="1.10.12.10">
    <property type="entry name" value="Lyase 2-enoyl-coa Hydratase, Chain A, domain 2"/>
    <property type="match status" value="1"/>
</dbReference>
<dbReference type="EMBL" id="JABBGM010000008">
    <property type="protein sequence ID" value="NML95246.1"/>
    <property type="molecule type" value="Genomic_DNA"/>
</dbReference>
<dbReference type="PANTHER" id="PTHR43459:SF1">
    <property type="entry name" value="EG:BACN32G11.4 PROTEIN"/>
    <property type="match status" value="1"/>
</dbReference>
<dbReference type="Gene3D" id="3.90.226.10">
    <property type="entry name" value="2-enoyl-CoA Hydratase, Chain A, domain 1"/>
    <property type="match status" value="1"/>
</dbReference>
<dbReference type="InterPro" id="IPR001753">
    <property type="entry name" value="Enoyl-CoA_hydra/iso"/>
</dbReference>
<dbReference type="GO" id="GO:0004300">
    <property type="term" value="F:enoyl-CoA hydratase activity"/>
    <property type="evidence" value="ECO:0007669"/>
    <property type="project" value="UniProtKB-EC"/>
</dbReference>
<dbReference type="CDD" id="cd06558">
    <property type="entry name" value="crotonase-like"/>
    <property type="match status" value="1"/>
</dbReference>
<dbReference type="Proteomes" id="UP000583556">
    <property type="component" value="Unassembled WGS sequence"/>
</dbReference>
<proteinExistence type="inferred from homology"/>
<dbReference type="InterPro" id="IPR029045">
    <property type="entry name" value="ClpP/crotonase-like_dom_sf"/>
</dbReference>
<dbReference type="GO" id="GO:0016853">
    <property type="term" value="F:isomerase activity"/>
    <property type="evidence" value="ECO:0007669"/>
    <property type="project" value="UniProtKB-KW"/>
</dbReference>
<dbReference type="Pfam" id="PF00378">
    <property type="entry name" value="ECH_1"/>
    <property type="match status" value="1"/>
</dbReference>
<keyword evidence="3" id="KW-1185">Reference proteome</keyword>
<dbReference type="EC" id="4.2.1.17" evidence="2"/>
<dbReference type="InterPro" id="IPR014748">
    <property type="entry name" value="Enoyl-CoA_hydra_C"/>
</dbReference>
<accession>A0A7Y0BRG2</accession>